<dbReference type="InterPro" id="IPR003135">
    <property type="entry name" value="ATP-grasp_carboxylate-amine"/>
</dbReference>
<gene>
    <name evidence="3" type="ORF">CTOB1V02_LOCUS16466</name>
</gene>
<dbReference type="EMBL" id="OB705958">
    <property type="protein sequence ID" value="CAD7238651.1"/>
    <property type="molecule type" value="Genomic_DNA"/>
</dbReference>
<dbReference type="InterPro" id="IPR040686">
    <property type="entry name" value="PurK_C"/>
</dbReference>
<evidence type="ECO:0000256" key="2">
    <source>
        <dbReference type="ARBA" id="ARBA00022840"/>
    </source>
</evidence>
<keyword evidence="1" id="KW-0547">Nucleotide-binding</keyword>
<dbReference type="Pfam" id="PF17769">
    <property type="entry name" value="PurK_C"/>
    <property type="match status" value="1"/>
</dbReference>
<dbReference type="PROSITE" id="PS50975">
    <property type="entry name" value="ATP_GRASP"/>
    <property type="match status" value="1"/>
</dbReference>
<dbReference type="Gene3D" id="3.30.470.20">
    <property type="entry name" value="ATP-grasp fold, B domain"/>
    <property type="match status" value="1"/>
</dbReference>
<proteinExistence type="predicted"/>
<accession>A0A7R8X0M0</accession>
<sequence length="128" mass="13933">MAVEFFITGAGELLVNEIAPRTHNSGHFTLNACETSQFEQQVRAICGLPFGSVRQHSPVVMINLLGDVWNHGTPDWSGLLGNEHAFLNLYGKHEARPGRKMGHFCILAETADAAIQQASAAFDGLTRT</sequence>
<protein>
    <submittedName>
        <fullName evidence="3">Uncharacterized protein</fullName>
    </submittedName>
</protein>
<evidence type="ECO:0000313" key="3">
    <source>
        <dbReference type="EMBL" id="CAD7238651.1"/>
    </source>
</evidence>
<dbReference type="InterPro" id="IPR011761">
    <property type="entry name" value="ATP-grasp"/>
</dbReference>
<dbReference type="GO" id="GO:0005829">
    <property type="term" value="C:cytosol"/>
    <property type="evidence" value="ECO:0007669"/>
    <property type="project" value="TreeGrafter"/>
</dbReference>
<dbReference type="SUPFAM" id="SSF56059">
    <property type="entry name" value="Glutathione synthetase ATP-binding domain-like"/>
    <property type="match status" value="1"/>
</dbReference>
<dbReference type="OrthoDB" id="6380919at2759"/>
<keyword evidence="2" id="KW-0067">ATP-binding</keyword>
<dbReference type="PANTHER" id="PTHR11609:SF5">
    <property type="entry name" value="PHOSPHORIBOSYLAMINOIMIDAZOLE CARBOXYLASE"/>
    <property type="match status" value="1"/>
</dbReference>
<dbReference type="GO" id="GO:0005524">
    <property type="term" value="F:ATP binding"/>
    <property type="evidence" value="ECO:0007669"/>
    <property type="project" value="UniProtKB-UniRule"/>
</dbReference>
<organism evidence="3">
    <name type="scientific">Cyprideis torosa</name>
    <dbReference type="NCBI Taxonomy" id="163714"/>
    <lineage>
        <taxon>Eukaryota</taxon>
        <taxon>Metazoa</taxon>
        <taxon>Ecdysozoa</taxon>
        <taxon>Arthropoda</taxon>
        <taxon>Crustacea</taxon>
        <taxon>Oligostraca</taxon>
        <taxon>Ostracoda</taxon>
        <taxon>Podocopa</taxon>
        <taxon>Podocopida</taxon>
        <taxon>Cytherocopina</taxon>
        <taxon>Cytheroidea</taxon>
        <taxon>Cytherideidae</taxon>
        <taxon>Cyprideis</taxon>
    </lineage>
</organism>
<dbReference type="PANTHER" id="PTHR11609">
    <property type="entry name" value="PURINE BIOSYNTHESIS PROTEIN 6/7, PUR6/7"/>
    <property type="match status" value="1"/>
</dbReference>
<dbReference type="Pfam" id="PF02222">
    <property type="entry name" value="ATP-grasp"/>
    <property type="match status" value="1"/>
</dbReference>
<evidence type="ECO:0000256" key="1">
    <source>
        <dbReference type="ARBA" id="ARBA00022741"/>
    </source>
</evidence>
<name>A0A7R8X0M0_9CRUS</name>
<dbReference type="GO" id="GO:0046872">
    <property type="term" value="F:metal ion binding"/>
    <property type="evidence" value="ECO:0007669"/>
    <property type="project" value="InterPro"/>
</dbReference>
<dbReference type="AlphaFoldDB" id="A0A7R8X0M0"/>
<reference evidence="3" key="1">
    <citation type="submission" date="2020-11" db="EMBL/GenBank/DDBJ databases">
        <authorList>
            <person name="Tran Van P."/>
        </authorList>
    </citation>
    <scope>NUCLEOTIDE SEQUENCE</scope>
</reference>